<dbReference type="InterPro" id="IPR035925">
    <property type="entry name" value="BSD_dom_sf"/>
</dbReference>
<feature type="compositionally biased region" description="Low complexity" evidence="1">
    <location>
        <begin position="297"/>
        <end position="310"/>
    </location>
</feature>
<protein>
    <recommendedName>
        <fullName evidence="2">BSD domain-containing protein</fullName>
    </recommendedName>
</protein>
<evidence type="ECO:0000313" key="3">
    <source>
        <dbReference type="EMBL" id="KAK9831470.1"/>
    </source>
</evidence>
<organism evidence="3 4">
    <name type="scientific">Elliptochloris bilobata</name>
    <dbReference type="NCBI Taxonomy" id="381761"/>
    <lineage>
        <taxon>Eukaryota</taxon>
        <taxon>Viridiplantae</taxon>
        <taxon>Chlorophyta</taxon>
        <taxon>core chlorophytes</taxon>
        <taxon>Trebouxiophyceae</taxon>
        <taxon>Trebouxiophyceae incertae sedis</taxon>
        <taxon>Elliptochloris clade</taxon>
        <taxon>Elliptochloris</taxon>
    </lineage>
</organism>
<feature type="compositionally biased region" description="Gly residues" evidence="1">
    <location>
        <begin position="312"/>
        <end position="324"/>
    </location>
</feature>
<gene>
    <name evidence="3" type="ORF">WJX81_008364</name>
</gene>
<accession>A0AAW1RCY1</accession>
<feature type="compositionally biased region" description="Acidic residues" evidence="1">
    <location>
        <begin position="410"/>
        <end position="419"/>
    </location>
</feature>
<reference evidence="3 4" key="1">
    <citation type="journal article" date="2024" name="Nat. Commun.">
        <title>Phylogenomics reveals the evolutionary origins of lichenization in chlorophyte algae.</title>
        <authorList>
            <person name="Puginier C."/>
            <person name="Libourel C."/>
            <person name="Otte J."/>
            <person name="Skaloud P."/>
            <person name="Haon M."/>
            <person name="Grisel S."/>
            <person name="Petersen M."/>
            <person name="Berrin J.G."/>
            <person name="Delaux P.M."/>
            <person name="Dal Grande F."/>
            <person name="Keller J."/>
        </authorList>
    </citation>
    <scope>NUCLEOTIDE SEQUENCE [LARGE SCALE GENOMIC DNA]</scope>
    <source>
        <strain evidence="3 4">SAG 245.80</strain>
    </source>
</reference>
<dbReference type="PROSITE" id="PS50858">
    <property type="entry name" value="BSD"/>
    <property type="match status" value="1"/>
</dbReference>
<dbReference type="Pfam" id="PF03909">
    <property type="entry name" value="BSD"/>
    <property type="match status" value="1"/>
</dbReference>
<dbReference type="SUPFAM" id="SSF140383">
    <property type="entry name" value="BSD domain-like"/>
    <property type="match status" value="1"/>
</dbReference>
<keyword evidence="4" id="KW-1185">Reference proteome</keyword>
<evidence type="ECO:0000259" key="2">
    <source>
        <dbReference type="PROSITE" id="PS50858"/>
    </source>
</evidence>
<feature type="domain" description="BSD" evidence="2">
    <location>
        <begin position="202"/>
        <end position="254"/>
    </location>
</feature>
<feature type="region of interest" description="Disordered" evidence="1">
    <location>
        <begin position="264"/>
        <end position="441"/>
    </location>
</feature>
<dbReference type="Proteomes" id="UP001445335">
    <property type="component" value="Unassembled WGS sequence"/>
</dbReference>
<evidence type="ECO:0000256" key="1">
    <source>
        <dbReference type="SAM" id="MobiDB-lite"/>
    </source>
</evidence>
<dbReference type="InterPro" id="IPR051494">
    <property type="entry name" value="BSD_domain-containing"/>
</dbReference>
<feature type="compositionally biased region" description="Low complexity" evidence="1">
    <location>
        <begin position="264"/>
        <end position="273"/>
    </location>
</feature>
<comment type="caution">
    <text evidence="3">The sequence shown here is derived from an EMBL/GenBank/DDBJ whole genome shotgun (WGS) entry which is preliminary data.</text>
</comment>
<dbReference type="Gene3D" id="1.10.3970.10">
    <property type="entry name" value="BSD domain"/>
    <property type="match status" value="1"/>
</dbReference>
<feature type="compositionally biased region" description="Low complexity" evidence="1">
    <location>
        <begin position="331"/>
        <end position="345"/>
    </location>
</feature>
<sequence length="441" mass="45438">MAAALAENVKKGAADIAETVAETDWRSELQSFQHGVEEDTQRTAAEARHASLEAVHTLGSLGALGGLTGEWAGRVRDRVRGAGEGGHPALEGLNGADGLDAARVAQSLTQVSSKLRGFGASLLSGTTGLLEKVHDTISAELEGMEDQLTGRGRAGAPSSSARAASGAGGARYSRLEAEVSAMQRNSGTYCDEPEDTSDYAAWLAGFDLAARRSEIDEITAGNAFMAELQARIVPLIVQYDVFWTRYFYQLHRLQRQHEARQQLAQRARASAQEDAIGWDDDLAPADPKPNSDPTSDAAPAAPAAPAAAGAQRGEGGPDSDGGAGNTAQCGEAAAPEVPADSAAESGEVRPLPPPVAVKPGQAPPAAAAGSRTSSPVRRKEVSPETSTASDDSGATPWTVVLGVPPAIAEGGEDLEEISDADGAAAGGADSDVDEDWGEDWN</sequence>
<dbReference type="SMART" id="SM00751">
    <property type="entry name" value="BSD"/>
    <property type="match status" value="1"/>
</dbReference>
<evidence type="ECO:0000313" key="4">
    <source>
        <dbReference type="Proteomes" id="UP001445335"/>
    </source>
</evidence>
<dbReference type="EMBL" id="JALJOU010000046">
    <property type="protein sequence ID" value="KAK9831470.1"/>
    <property type="molecule type" value="Genomic_DNA"/>
</dbReference>
<name>A0AAW1RCY1_9CHLO</name>
<feature type="compositionally biased region" description="Low complexity" evidence="1">
    <location>
        <begin position="420"/>
        <end position="429"/>
    </location>
</feature>
<dbReference type="PANTHER" id="PTHR16019">
    <property type="entry name" value="SYNAPSE-ASSOCIATED PROTEIN"/>
    <property type="match status" value="1"/>
</dbReference>
<proteinExistence type="predicted"/>
<feature type="compositionally biased region" description="Polar residues" evidence="1">
    <location>
        <begin position="383"/>
        <end position="392"/>
    </location>
</feature>
<dbReference type="AlphaFoldDB" id="A0AAW1RCY1"/>
<dbReference type="PANTHER" id="PTHR16019:SF5">
    <property type="entry name" value="BSD DOMAIN-CONTAINING PROTEIN 1"/>
    <property type="match status" value="1"/>
</dbReference>
<feature type="compositionally biased region" description="Low complexity" evidence="1">
    <location>
        <begin position="357"/>
        <end position="369"/>
    </location>
</feature>
<dbReference type="InterPro" id="IPR005607">
    <property type="entry name" value="BSD_dom"/>
</dbReference>
<feature type="compositionally biased region" description="Acidic residues" evidence="1">
    <location>
        <begin position="430"/>
        <end position="441"/>
    </location>
</feature>
<dbReference type="GO" id="GO:0005737">
    <property type="term" value="C:cytoplasm"/>
    <property type="evidence" value="ECO:0007669"/>
    <property type="project" value="TreeGrafter"/>
</dbReference>